<feature type="repeat" description="WD" evidence="3">
    <location>
        <begin position="991"/>
        <end position="1032"/>
    </location>
</feature>
<keyword evidence="2" id="KW-0677">Repeat</keyword>
<dbReference type="PROSITE" id="PS50082">
    <property type="entry name" value="WD_REPEATS_2"/>
    <property type="match status" value="7"/>
</dbReference>
<feature type="repeat" description="WD" evidence="3">
    <location>
        <begin position="1056"/>
        <end position="1076"/>
    </location>
</feature>
<name>A0ABP6SZY5_9ACTN</name>
<dbReference type="SMART" id="SM00320">
    <property type="entry name" value="WD40"/>
    <property type="match status" value="12"/>
</dbReference>
<dbReference type="SUPFAM" id="SSF50978">
    <property type="entry name" value="WD40 repeat-like"/>
    <property type="match status" value="2"/>
</dbReference>
<keyword evidence="1 3" id="KW-0853">WD repeat</keyword>
<dbReference type="Pfam" id="PF00069">
    <property type="entry name" value="Pkinase"/>
    <property type="match status" value="1"/>
</dbReference>
<dbReference type="Gene3D" id="1.25.40.10">
    <property type="entry name" value="Tetratricopeptide repeat domain"/>
    <property type="match status" value="1"/>
</dbReference>
<evidence type="ECO:0000256" key="2">
    <source>
        <dbReference type="ARBA" id="ARBA00022737"/>
    </source>
</evidence>
<dbReference type="EMBL" id="BAAAYN010000023">
    <property type="protein sequence ID" value="GAA3388660.1"/>
    <property type="molecule type" value="Genomic_DNA"/>
</dbReference>
<proteinExistence type="predicted"/>
<dbReference type="CDD" id="cd14014">
    <property type="entry name" value="STKc_PknB_like"/>
    <property type="match status" value="1"/>
</dbReference>
<protein>
    <recommendedName>
        <fullName evidence="4">Protein kinase domain-containing protein</fullName>
    </recommendedName>
</protein>
<dbReference type="PROSITE" id="PS00678">
    <property type="entry name" value="WD_REPEATS_1"/>
    <property type="match status" value="1"/>
</dbReference>
<feature type="domain" description="Protein kinase" evidence="4">
    <location>
        <begin position="24"/>
        <end position="298"/>
    </location>
</feature>
<dbReference type="Gene3D" id="3.30.200.20">
    <property type="entry name" value="Phosphorylase Kinase, domain 1"/>
    <property type="match status" value="1"/>
</dbReference>
<dbReference type="SMART" id="SM00220">
    <property type="entry name" value="S_TKc"/>
    <property type="match status" value="1"/>
</dbReference>
<feature type="repeat" description="WD" evidence="3">
    <location>
        <begin position="499"/>
        <end position="540"/>
    </location>
</feature>
<evidence type="ECO:0000313" key="6">
    <source>
        <dbReference type="Proteomes" id="UP001501676"/>
    </source>
</evidence>
<dbReference type="InterPro" id="IPR015943">
    <property type="entry name" value="WD40/YVTN_repeat-like_dom_sf"/>
</dbReference>
<dbReference type="PROSITE" id="PS50294">
    <property type="entry name" value="WD_REPEATS_REGION"/>
    <property type="match status" value="4"/>
</dbReference>
<dbReference type="InterPro" id="IPR001680">
    <property type="entry name" value="WD40_rpt"/>
</dbReference>
<dbReference type="PANTHER" id="PTHR22847">
    <property type="entry name" value="WD40 REPEAT PROTEIN"/>
    <property type="match status" value="1"/>
</dbReference>
<feature type="repeat" description="WD" evidence="3">
    <location>
        <begin position="904"/>
        <end position="938"/>
    </location>
</feature>
<feature type="repeat" description="WD" evidence="3">
    <location>
        <begin position="692"/>
        <end position="733"/>
    </location>
</feature>
<sequence>MDRAASLAFVTGDWRVGDVVQGLYRVLAIHGEGGMGLVYRVGHLAWGVDLAVKTPRPQLFRSDADRDRFVQEANIWVDLGVHPHVCTCHYVRTIDGVPRVFAEYVAGGSLRDWIAGELLYRGTPQQALGRILDLAIQVAWGLAYTHDQGVVHQDVKPGNVLLDEEGTARVTDFGLARARQLGTAESASDSARARSPLVTSAGMTPAYASPEQAGGQPLDQRSDVWSFAATVLEMFTGGVSWAVGPVAGAALADYRQRGAPRPGLPVMPASVADLLEPCLRTDPADRQSSLTEVAAGLVSAYEQETGSEYPRRSPSPAQLRADDLNNRALSLLDLDRPDQADEALAHALRIDPQHPEATYNQGLLGWRAGTLGDDELLNRLGRAAASPSTGARVPALLAHVHLERSDPAAAEKALQPALDADPDAPTLVALASATTTALDRAAGRTPFTVTLNLSDDLGAEVRALSVTHDGRLVLVGAVFGLLVLCDTVGHRVRVLSDGRDVHRSGVDAVSLSGDGALALSGDQDGNLFTWDLSADRLVDHRVHPQRVTAACLSSDGRLAASAGRDGTLYWWETSAPQRSVREVVVRLPEQWSEAFRRSGHAGLPDRDEVTSLQFSADGQTLLAGLQHGGVALWHLPTGRRVLDLTQARVPAVIPADAARVLATGVGDGRLSWWSSGEPASGAASAGSTPLRTQQVAAAVSALAMTPDGTVGVSGHRDDVLRWWDLTSFRCLRTDHTPHGHVGAVALSGDGSTVVTGTAWGVVEAAPAPRFDASPAPYQLCRPGSSRKLADRRSHVDQLLDQAREATNRRDLRRAHALITQARKVPGHERDERALSAWHGLAGHLTRTGLRGAWAAGTVPTSAGSIKQVRLLPDGHTAVCGGWDGLQVRDFENSTDVRQLTTEMVNCLAVSPDGQRALTGGSDGLVRYWDLATEQCLRTEPAGDPKRVPDSSDRCWVRTVCFSPDGRRFFAGADDGWVRGWGIADETWTVAYRGHERSLAALCLSPDGRTLLSGGNDPALLWWDLEAHRTVGAQPELHGQWMGGSMAAPAALVDAQLTPDGARLVTATSDNSVRIWDTDGRLQHAIQVGAGSRYGDEVIPLSIGTDGRFAVVGGADGLVRVLDLRSGQWLQTLAGHGRGVRSVHLGSDGRYAVSVGDTDDALRRWELDWELDPDDANGSMTR</sequence>
<dbReference type="Gene3D" id="1.10.510.10">
    <property type="entry name" value="Transferase(Phosphotransferase) domain 1"/>
    <property type="match status" value="1"/>
</dbReference>
<dbReference type="Pfam" id="PF00400">
    <property type="entry name" value="WD40"/>
    <property type="match status" value="7"/>
</dbReference>
<dbReference type="Gene3D" id="2.130.10.10">
    <property type="entry name" value="YVTN repeat-like/Quinoprotein amine dehydrogenase"/>
    <property type="match status" value="5"/>
</dbReference>
<dbReference type="InterPro" id="IPR000719">
    <property type="entry name" value="Prot_kinase_dom"/>
</dbReference>
<comment type="caution">
    <text evidence="5">The sequence shown here is derived from an EMBL/GenBank/DDBJ whole genome shotgun (WGS) entry which is preliminary data.</text>
</comment>
<dbReference type="PROSITE" id="PS50011">
    <property type="entry name" value="PROTEIN_KINASE_DOM"/>
    <property type="match status" value="1"/>
</dbReference>
<evidence type="ECO:0000313" key="5">
    <source>
        <dbReference type="EMBL" id="GAA3388660.1"/>
    </source>
</evidence>
<dbReference type="InterPro" id="IPR011009">
    <property type="entry name" value="Kinase-like_dom_sf"/>
</dbReference>
<evidence type="ECO:0000256" key="1">
    <source>
        <dbReference type="ARBA" id="ARBA00022574"/>
    </source>
</evidence>
<feature type="repeat" description="WD" evidence="3">
    <location>
        <begin position="607"/>
        <end position="643"/>
    </location>
</feature>
<dbReference type="PANTHER" id="PTHR22847:SF637">
    <property type="entry name" value="WD REPEAT DOMAIN 5B"/>
    <property type="match status" value="1"/>
</dbReference>
<evidence type="ECO:0000259" key="4">
    <source>
        <dbReference type="PROSITE" id="PS50011"/>
    </source>
</evidence>
<dbReference type="SUPFAM" id="SSF48452">
    <property type="entry name" value="TPR-like"/>
    <property type="match status" value="1"/>
</dbReference>
<dbReference type="InterPro" id="IPR019734">
    <property type="entry name" value="TPR_rpt"/>
</dbReference>
<dbReference type="InterPro" id="IPR011990">
    <property type="entry name" value="TPR-like_helical_dom_sf"/>
</dbReference>
<dbReference type="InterPro" id="IPR019775">
    <property type="entry name" value="WD40_repeat_CS"/>
</dbReference>
<gene>
    <name evidence="5" type="ORF">GCM10020369_35730</name>
</gene>
<organism evidence="5 6">
    <name type="scientific">Cryptosporangium minutisporangium</name>
    <dbReference type="NCBI Taxonomy" id="113569"/>
    <lineage>
        <taxon>Bacteria</taxon>
        <taxon>Bacillati</taxon>
        <taxon>Actinomycetota</taxon>
        <taxon>Actinomycetes</taxon>
        <taxon>Cryptosporangiales</taxon>
        <taxon>Cryptosporangiaceae</taxon>
        <taxon>Cryptosporangium</taxon>
    </lineage>
</organism>
<keyword evidence="6" id="KW-1185">Reference proteome</keyword>
<dbReference type="InterPro" id="IPR008271">
    <property type="entry name" value="Ser/Thr_kinase_AS"/>
</dbReference>
<evidence type="ECO:0000256" key="3">
    <source>
        <dbReference type="PROSITE-ProRule" id="PRU00221"/>
    </source>
</evidence>
<accession>A0ABP6SZY5</accession>
<dbReference type="PROSITE" id="PS00108">
    <property type="entry name" value="PROTEIN_KINASE_ST"/>
    <property type="match status" value="1"/>
</dbReference>
<reference evidence="6" key="1">
    <citation type="journal article" date="2019" name="Int. J. Syst. Evol. Microbiol.">
        <title>The Global Catalogue of Microorganisms (GCM) 10K type strain sequencing project: providing services to taxonomists for standard genome sequencing and annotation.</title>
        <authorList>
            <consortium name="The Broad Institute Genomics Platform"/>
            <consortium name="The Broad Institute Genome Sequencing Center for Infectious Disease"/>
            <person name="Wu L."/>
            <person name="Ma J."/>
        </authorList>
    </citation>
    <scope>NUCLEOTIDE SEQUENCE [LARGE SCALE GENOMIC DNA]</scope>
    <source>
        <strain evidence="6">JCM 9458</strain>
    </source>
</reference>
<dbReference type="SMART" id="SM00028">
    <property type="entry name" value="TPR"/>
    <property type="match status" value="2"/>
</dbReference>
<feature type="repeat" description="WD" evidence="3">
    <location>
        <begin position="540"/>
        <end position="581"/>
    </location>
</feature>
<dbReference type="InterPro" id="IPR036322">
    <property type="entry name" value="WD40_repeat_dom_sf"/>
</dbReference>
<dbReference type="SUPFAM" id="SSF56112">
    <property type="entry name" value="Protein kinase-like (PK-like)"/>
    <property type="match status" value="1"/>
</dbReference>
<dbReference type="Proteomes" id="UP001501676">
    <property type="component" value="Unassembled WGS sequence"/>
</dbReference>